<dbReference type="InterPro" id="IPR043147">
    <property type="entry name" value="Penicillin_amidase_A-knob"/>
</dbReference>
<keyword evidence="6" id="KW-1185">Reference proteome</keyword>
<dbReference type="InterPro" id="IPR029055">
    <property type="entry name" value="Ntn_hydrolases_N"/>
</dbReference>
<evidence type="ECO:0000256" key="1">
    <source>
        <dbReference type="ARBA" id="ARBA00006586"/>
    </source>
</evidence>
<dbReference type="Gene3D" id="1.10.439.10">
    <property type="entry name" value="Penicillin Amidohydrolase, domain 1"/>
    <property type="match status" value="1"/>
</dbReference>
<dbReference type="PANTHER" id="PTHR34218">
    <property type="entry name" value="PEPTIDASE S45 PENICILLIN AMIDASE"/>
    <property type="match status" value="1"/>
</dbReference>
<name>A0ABP9BMS3_9SPHI</name>
<dbReference type="PIRSF" id="PIRSF001227">
    <property type="entry name" value="Pen_acylase"/>
    <property type="match status" value="1"/>
</dbReference>
<evidence type="ECO:0000256" key="3">
    <source>
        <dbReference type="ARBA" id="ARBA00023145"/>
    </source>
</evidence>
<dbReference type="Gene3D" id="1.10.1400.10">
    <property type="match status" value="1"/>
</dbReference>
<comment type="similarity">
    <text evidence="1">Belongs to the peptidase S45 family.</text>
</comment>
<keyword evidence="2" id="KW-0378">Hydrolase</keyword>
<dbReference type="InterPro" id="IPR002692">
    <property type="entry name" value="S45"/>
</dbReference>
<reference evidence="6" key="1">
    <citation type="journal article" date="2019" name="Int. J. Syst. Evol. Microbiol.">
        <title>The Global Catalogue of Microorganisms (GCM) 10K type strain sequencing project: providing services to taxonomists for standard genome sequencing and annotation.</title>
        <authorList>
            <consortium name="The Broad Institute Genomics Platform"/>
            <consortium name="The Broad Institute Genome Sequencing Center for Infectious Disease"/>
            <person name="Wu L."/>
            <person name="Ma J."/>
        </authorList>
    </citation>
    <scope>NUCLEOTIDE SEQUENCE [LARGE SCALE GENOMIC DNA]</scope>
    <source>
        <strain evidence="6">JCM 18200</strain>
    </source>
</reference>
<keyword evidence="3" id="KW-0865">Zymogen</keyword>
<dbReference type="InterPro" id="IPR014395">
    <property type="entry name" value="Pen/GL7ACA/AHL_acylase"/>
</dbReference>
<evidence type="ECO:0000313" key="5">
    <source>
        <dbReference type="EMBL" id="GAA4796658.1"/>
    </source>
</evidence>
<dbReference type="EMBL" id="BAABIQ010000037">
    <property type="protein sequence ID" value="GAA4796658.1"/>
    <property type="molecule type" value="Genomic_DNA"/>
</dbReference>
<dbReference type="InterPro" id="IPR023343">
    <property type="entry name" value="Penicillin_amidase_dom1"/>
</dbReference>
<evidence type="ECO:0000256" key="4">
    <source>
        <dbReference type="SAM" id="MobiDB-lite"/>
    </source>
</evidence>
<gene>
    <name evidence="5" type="ORF">GCM10023231_26440</name>
</gene>
<sequence length="829" mass="93377">MKLRAFISTIVCIGLAVILNIKIGDIPPLGKFLNPFTGFWRNAEPLNRVTTNENLRLRLLHDSVNILYDEQHIPHIIANNDYDLYFAQGYVTAKDRLWQMDFQTRYASGRLAEVIGEKAIPLDKYQRRMGMAYGAEKMLQESLKDSISRLINEAYTDGVNAYIQHLQPKDYPLEFKLLDYAPEPWKPINAALLLKLMSATLAGGSDELYLSNVLATYGADSTLNFFSNHSYRADPIIPKGTPWAFKPLPISQKVGTNTIDTTKKGSASMAFIDQNTLLTGKKEEGLGSNNWAISAEKSMSGKPILANDPHLSLTLPSIWYQIQLKNKQSNSYGVSIPGAPCIIIGFNQHIAWGVTNVGSDVLDWYHLQFKDNQKDHYLYNNQWLKTTKRIETINVRGSNTVYDTVYYTHHGPISALGLPKDQRAGLMDNVPENAALKWVAHLPSNDLRTFYALDRAKNYEDYRQALTYFTAPAQNFIYADNRDTIAITPNGYFPLKWPEQGKFILDGSAAEDEWKGRIPAEQNPHVKNPERGFVSSANQSSTDESYPYYLNWEFASYDRGHRINQKLNVMKQANIDSLRLMQLDNHSVLADELVDTLIQLVAKSDTLTKPIQQAFELVKNWDHCYDKESIAATIFDSWYAHIIDTIWSPIFSGKSLEMRFPNRDRTVHLLLDEPNSPLFDSRKSATTNGRSALITNTFFASIRELTKKYGTIGTSWRWGAVHQRNVPHLASIPGLGSASFFPSGSPNTINAIGAKSGPSWRMVVQLGEKPRGYGILPGGSSGNPGSPFYSNQLPYWVNGELQELLFITDDHSVNERIKSRLVLTSKAKP</sequence>
<organism evidence="5 6">
    <name type="scientific">Olivibacter ginsenosidimutans</name>
    <dbReference type="NCBI Taxonomy" id="1176537"/>
    <lineage>
        <taxon>Bacteria</taxon>
        <taxon>Pseudomonadati</taxon>
        <taxon>Bacteroidota</taxon>
        <taxon>Sphingobacteriia</taxon>
        <taxon>Sphingobacteriales</taxon>
        <taxon>Sphingobacteriaceae</taxon>
        <taxon>Olivibacter</taxon>
    </lineage>
</organism>
<dbReference type="PANTHER" id="PTHR34218:SF4">
    <property type="entry name" value="ACYL-HOMOSERINE LACTONE ACYLASE QUIP"/>
    <property type="match status" value="1"/>
</dbReference>
<evidence type="ECO:0000256" key="2">
    <source>
        <dbReference type="ARBA" id="ARBA00022801"/>
    </source>
</evidence>
<evidence type="ECO:0000313" key="6">
    <source>
        <dbReference type="Proteomes" id="UP001501411"/>
    </source>
</evidence>
<feature type="region of interest" description="Disordered" evidence="4">
    <location>
        <begin position="520"/>
        <end position="539"/>
    </location>
</feature>
<dbReference type="InterPro" id="IPR043146">
    <property type="entry name" value="Penicillin_amidase_N_B-knob"/>
</dbReference>
<proteinExistence type="inferred from homology"/>
<dbReference type="SUPFAM" id="SSF56235">
    <property type="entry name" value="N-terminal nucleophile aminohydrolases (Ntn hydrolases)"/>
    <property type="match status" value="1"/>
</dbReference>
<dbReference type="CDD" id="cd03747">
    <property type="entry name" value="Ntn_PGA_like"/>
    <property type="match status" value="1"/>
</dbReference>
<dbReference type="RefSeq" id="WP_345232270.1">
    <property type="nucleotide sequence ID" value="NZ_BAABIQ010000037.1"/>
</dbReference>
<dbReference type="Proteomes" id="UP001501411">
    <property type="component" value="Unassembled WGS sequence"/>
</dbReference>
<comment type="caution">
    <text evidence="5">The sequence shown here is derived from an EMBL/GenBank/DDBJ whole genome shotgun (WGS) entry which is preliminary data.</text>
</comment>
<protein>
    <submittedName>
        <fullName evidence="5">Penicillin acylase family protein</fullName>
    </submittedName>
</protein>
<accession>A0ABP9BMS3</accession>
<dbReference type="Gene3D" id="2.30.120.10">
    <property type="match status" value="1"/>
</dbReference>
<dbReference type="Gene3D" id="3.60.20.10">
    <property type="entry name" value="Glutamine Phosphoribosylpyrophosphate, subunit 1, domain 1"/>
    <property type="match status" value="1"/>
</dbReference>
<dbReference type="Pfam" id="PF01804">
    <property type="entry name" value="Penicil_amidase"/>
    <property type="match status" value="1"/>
</dbReference>